<accession>A0A2P6R7T5</accession>
<dbReference type="STRING" id="74649.A0A2P6R7T5"/>
<reference evidence="3 4" key="1">
    <citation type="journal article" date="2018" name="Nat. Genet.">
        <title>The Rosa genome provides new insights in the design of modern roses.</title>
        <authorList>
            <person name="Bendahmane M."/>
        </authorList>
    </citation>
    <scope>NUCLEOTIDE SEQUENCE [LARGE SCALE GENOMIC DNA]</scope>
    <source>
        <strain evidence="4">cv. Old Blush</strain>
    </source>
</reference>
<gene>
    <name evidence="3" type="ORF">RchiOBHm_Chr3g0457901</name>
</gene>
<proteinExistence type="predicted"/>
<feature type="compositionally biased region" description="Basic and acidic residues" evidence="1">
    <location>
        <begin position="325"/>
        <end position="335"/>
    </location>
</feature>
<evidence type="ECO:0000313" key="4">
    <source>
        <dbReference type="Proteomes" id="UP000238479"/>
    </source>
</evidence>
<sequence>MIAFHDVLHKVYEQLNREEKMRLKAELKKTPFWNLIEAYDKGLMTKNTTAKSDREMHRLVQCYKPALKKFKFGNKLAEISVSDVHYILGLPNQKSALTVPNPIDDPKKPTDHPLVQRFFANDRRIKKARIMSCIDEQLREKAPGRIENMTKLLLLHLFITLLFASSGSTLGWSFVKCITDIETMRRYNWARAVRDYLLLCLQAATTGKARQISGCVALIPYWICERSTMLVEIKGREAMTPGCVKWSLPQFTKELQKMQVDDIEIDNAVADNNRSKHGKENNDDDFENPPSKHAATAQAKGQKRQREEKKATVAAKKPAKKRVAEKRAKSKENKISNEGATAPAEKEKRRNEEETADNESEGFEDEHEDMTLRDWVDTNSMNFAKKIDENKGEEGMQTKTTSGVNVNDMDLGATEEEEDAADGIRDDFSFDTGFGGQENETNFVDQDRDGTEGAEPDQMQRNEKAATEVDHDRDGTDGGEPDQMERNEKAATEVDQDRDGTEGGEPDRMERNERAATEADDVERNRKAATEADDVERNRKAATEADANFMDQTLKSQ</sequence>
<feature type="compositionally biased region" description="Acidic residues" evidence="1">
    <location>
        <begin position="354"/>
        <end position="368"/>
    </location>
</feature>
<keyword evidence="4" id="KW-1185">Reference proteome</keyword>
<evidence type="ECO:0008006" key="5">
    <source>
        <dbReference type="Google" id="ProtNLM"/>
    </source>
</evidence>
<feature type="compositionally biased region" description="Basic and acidic residues" evidence="1">
    <location>
        <begin position="344"/>
        <end position="353"/>
    </location>
</feature>
<protein>
    <recommendedName>
        <fullName evidence="5">Aminotransferase-like plant mobile domain-containing protein</fullName>
    </recommendedName>
</protein>
<comment type="caution">
    <text evidence="3">The sequence shown here is derived from an EMBL/GenBank/DDBJ whole genome shotgun (WGS) entry which is preliminary data.</text>
</comment>
<keyword evidence="2" id="KW-1133">Transmembrane helix</keyword>
<feature type="region of interest" description="Disordered" evidence="1">
    <location>
        <begin position="270"/>
        <end position="557"/>
    </location>
</feature>
<dbReference type="OMA" id="ARIMSCI"/>
<feature type="compositionally biased region" description="Basic and acidic residues" evidence="1">
    <location>
        <begin position="385"/>
        <end position="396"/>
    </location>
</feature>
<name>A0A2P6R7T5_ROSCH</name>
<feature type="compositionally biased region" description="Basic and acidic residues" evidence="1">
    <location>
        <begin position="458"/>
        <end position="476"/>
    </location>
</feature>
<feature type="transmembrane region" description="Helical" evidence="2">
    <location>
        <begin position="152"/>
        <end position="175"/>
    </location>
</feature>
<evidence type="ECO:0000256" key="1">
    <source>
        <dbReference type="SAM" id="MobiDB-lite"/>
    </source>
</evidence>
<evidence type="ECO:0000313" key="3">
    <source>
        <dbReference type="EMBL" id="PRQ42462.1"/>
    </source>
</evidence>
<keyword evidence="2" id="KW-0472">Membrane</keyword>
<keyword evidence="2" id="KW-0812">Transmembrane</keyword>
<dbReference type="EMBL" id="PDCK01000041">
    <property type="protein sequence ID" value="PRQ42462.1"/>
    <property type="molecule type" value="Genomic_DNA"/>
</dbReference>
<feature type="compositionally biased region" description="Basic and acidic residues" evidence="1">
    <location>
        <begin position="483"/>
        <end position="543"/>
    </location>
</feature>
<dbReference type="AlphaFoldDB" id="A0A2P6R7T5"/>
<dbReference type="Gramene" id="PRQ42462">
    <property type="protein sequence ID" value="PRQ42462"/>
    <property type="gene ID" value="RchiOBHm_Chr3g0457901"/>
</dbReference>
<evidence type="ECO:0000256" key="2">
    <source>
        <dbReference type="SAM" id="Phobius"/>
    </source>
</evidence>
<dbReference type="Proteomes" id="UP000238479">
    <property type="component" value="Chromosome 3"/>
</dbReference>
<organism evidence="3 4">
    <name type="scientific">Rosa chinensis</name>
    <name type="common">China rose</name>
    <dbReference type="NCBI Taxonomy" id="74649"/>
    <lineage>
        <taxon>Eukaryota</taxon>
        <taxon>Viridiplantae</taxon>
        <taxon>Streptophyta</taxon>
        <taxon>Embryophyta</taxon>
        <taxon>Tracheophyta</taxon>
        <taxon>Spermatophyta</taxon>
        <taxon>Magnoliopsida</taxon>
        <taxon>eudicotyledons</taxon>
        <taxon>Gunneridae</taxon>
        <taxon>Pentapetalae</taxon>
        <taxon>rosids</taxon>
        <taxon>fabids</taxon>
        <taxon>Rosales</taxon>
        <taxon>Rosaceae</taxon>
        <taxon>Rosoideae</taxon>
        <taxon>Rosoideae incertae sedis</taxon>
        <taxon>Rosa</taxon>
    </lineage>
</organism>